<sequence>MQSDAEIRAIPAQPVSAPLRFDPAQYGANSHLSPLSRFERQAPSGPSTPSYGSEAGSVASGSHSQRNSSSADNPSPLSSRSWIPKVEAYKLIVEEMFRQLKKERLVTAAPFVVNGVACRLGRNKYTYYPPNDDRLLSWVTALHLLNPEAAFTLTSSVAASICAGLEPGTTEVILTDEDFVQVVETTEGLGKARKAQGACFVRTQGCLVVWADTVQDMVEAGRVLEKKMIKYIWRRAKASNSPYSTLASTPSSAVHSARSSAVGHGSTPSSGPSTPFTPPSHPAAALTRPFRKFFSPSGPATSQRLQSATSLVGSEKPALLGPTDSTAAIAGLEPSPMINEKLGGDPTVAAAAAAEAGGDVPDEEGGQPAVGSLQRGRTVNLYGPLYTGIGVGLNILLAGLLARRVITMCLLDGSYLRLAVLAVIPAQMLICQFLCDNIVGIVAQVFMPIAQLNRNSLYYSGKRSPRLPAGSKLPHFTVQMPVYKEGLDSVLAPTIESVKKAVAVYELQGGTANILVSEDGMQLLSPEEQEVRRDYYERNMVGWVARPRHGDKGYLRKGRFKKASNLNFTCNLSMRIEEIMDDKRPEATMLSGGEWYDEDEKALYATAMQQAIDESEGKAWAAGDIRIGDYILLIDSDTRVPADCFLDAASELEQSPEVGVLQHSSGVMYVANHFFEKMIGYFTEVVNLAISWSVANGGVAPFVGHNAFLRWRAAQQVIFTDDDGERCVWSSAHVSEDFDMALRLLMKGYVVRWATYSNNQFLEGVSLTADDELNRWQKYAYGCSELVLNPLRKWPTRGPLSPLFKKFLWSDCSTTYKFNACSYIFSYWAIAVGTPMTVAMYFAMGLFWPLMDPIPLPPLQIWFTVVFVFSIFGTFAQLVFRARASRATFVHALVQTVKWTPMLCVFFGGLGYHVMLALLAHPFEYNMTWSATVKDVEESNFWKEIPAIFKRFGHCIAFMVLFAAAMVVMGSDLIPLEWRILEPAIYAPAIAFVVAHLVYPFVLNPWLVRFEF</sequence>
<keyword evidence="2" id="KW-0472">Membrane</keyword>
<feature type="region of interest" description="Disordered" evidence="1">
    <location>
        <begin position="1"/>
        <end position="79"/>
    </location>
</feature>
<proteinExistence type="predicted"/>
<dbReference type="SUPFAM" id="SSF53448">
    <property type="entry name" value="Nucleotide-diphospho-sugar transferases"/>
    <property type="match status" value="1"/>
</dbReference>
<dbReference type="eggNOG" id="ENOG502QTAT">
    <property type="taxonomic scope" value="Eukaryota"/>
</dbReference>
<feature type="transmembrane region" description="Helical" evidence="2">
    <location>
        <begin position="859"/>
        <end position="879"/>
    </location>
</feature>
<feature type="compositionally biased region" description="Low complexity" evidence="1">
    <location>
        <begin position="255"/>
        <end position="274"/>
    </location>
</feature>
<evidence type="ECO:0000313" key="5">
    <source>
        <dbReference type="EMBL" id="EPQ28120.1"/>
    </source>
</evidence>
<accession>A0A061H7Y0</accession>
<keyword evidence="2" id="KW-0812">Transmembrane</keyword>
<organism evidence="5 6">
    <name type="scientific">Pseudozyma flocculosa PF-1</name>
    <dbReference type="NCBI Taxonomy" id="1277687"/>
    <lineage>
        <taxon>Eukaryota</taxon>
        <taxon>Fungi</taxon>
        <taxon>Dikarya</taxon>
        <taxon>Basidiomycota</taxon>
        <taxon>Ustilaginomycotina</taxon>
        <taxon>Ustilaginomycetes</taxon>
        <taxon>Ustilaginales</taxon>
        <taxon>Ustilaginaceae</taxon>
        <taxon>Pseudozyma</taxon>
    </lineage>
</organism>
<evidence type="ECO:0000256" key="2">
    <source>
        <dbReference type="SAM" id="Phobius"/>
    </source>
</evidence>
<dbReference type="Pfam" id="PF13632">
    <property type="entry name" value="Glyco_trans_2_3"/>
    <property type="match status" value="1"/>
</dbReference>
<protein>
    <submittedName>
        <fullName evidence="5">Uncharacterized protein</fullName>
    </submittedName>
</protein>
<dbReference type="Pfam" id="PF25550">
    <property type="entry name" value="DUF7928"/>
    <property type="match status" value="1"/>
</dbReference>
<dbReference type="EMBL" id="KE361636">
    <property type="protein sequence ID" value="EPQ28120.1"/>
    <property type="molecule type" value="Genomic_DNA"/>
</dbReference>
<feature type="domain" description="DUF7928" evidence="4">
    <location>
        <begin position="88"/>
        <end position="240"/>
    </location>
</feature>
<evidence type="ECO:0000256" key="1">
    <source>
        <dbReference type="SAM" id="MobiDB-lite"/>
    </source>
</evidence>
<gene>
    <name evidence="5" type="ORF">PFL1_04447</name>
</gene>
<dbReference type="InterPro" id="IPR029044">
    <property type="entry name" value="Nucleotide-diphossugar_trans"/>
</dbReference>
<feature type="transmembrane region" description="Helical" evidence="2">
    <location>
        <begin position="952"/>
        <end position="974"/>
    </location>
</feature>
<dbReference type="HOGENOM" id="CLU_008220_0_0_1"/>
<feature type="transmembrane region" description="Helical" evidence="2">
    <location>
        <begin position="986"/>
        <end position="1008"/>
    </location>
</feature>
<feature type="domain" description="Glycosyltransferase 2-like" evidence="3">
    <location>
        <begin position="630"/>
        <end position="842"/>
    </location>
</feature>
<reference evidence="5 6" key="1">
    <citation type="journal article" date="2013" name="Plant Cell">
        <title>The transition from a phytopathogenic smut ancestor to an anamorphic biocontrol agent deciphered by comparative whole-genome analysis.</title>
        <authorList>
            <person name="Lefebvre F."/>
            <person name="Joly D.L."/>
            <person name="Labbe C."/>
            <person name="Teichmann B."/>
            <person name="Linning R."/>
            <person name="Belzile F."/>
            <person name="Bakkeren G."/>
            <person name="Belanger R.R."/>
        </authorList>
    </citation>
    <scope>NUCLEOTIDE SEQUENCE [LARGE SCALE GENOMIC DNA]</scope>
    <source>
        <strain evidence="5 6">PF-1</strain>
    </source>
</reference>
<dbReference type="InterPro" id="IPR001173">
    <property type="entry name" value="Glyco_trans_2-like"/>
</dbReference>
<feature type="region of interest" description="Disordered" evidence="1">
    <location>
        <begin position="255"/>
        <end position="284"/>
    </location>
</feature>
<feature type="transmembrane region" description="Helical" evidence="2">
    <location>
        <begin position="381"/>
        <end position="402"/>
    </location>
</feature>
<dbReference type="PANTHER" id="PTHR35408">
    <property type="entry name" value="CHROMOSOME 15, WHOLE GENOME SHOTGUN SEQUENCE"/>
    <property type="match status" value="1"/>
</dbReference>
<dbReference type="Proteomes" id="UP000053664">
    <property type="component" value="Unassembled WGS sequence"/>
</dbReference>
<dbReference type="PANTHER" id="PTHR35408:SF3">
    <property type="entry name" value="GLYCOSYLTRANSFERASE 2-LIKE DOMAIN-CONTAINING PROTEIN"/>
    <property type="match status" value="1"/>
</dbReference>
<evidence type="ECO:0000259" key="4">
    <source>
        <dbReference type="Pfam" id="PF25550"/>
    </source>
</evidence>
<keyword evidence="2" id="KW-1133">Transmembrane helix</keyword>
<evidence type="ECO:0000313" key="6">
    <source>
        <dbReference type="Proteomes" id="UP000053664"/>
    </source>
</evidence>
<dbReference type="RefSeq" id="XP_007880163.1">
    <property type="nucleotide sequence ID" value="XM_007881972.1"/>
</dbReference>
<name>A0A061H7Y0_9BASI</name>
<feature type="transmembrane region" description="Helical" evidence="2">
    <location>
        <begin position="899"/>
        <end position="920"/>
    </location>
</feature>
<feature type="compositionally biased region" description="Low complexity" evidence="1">
    <location>
        <begin position="67"/>
        <end position="79"/>
    </location>
</feature>
<dbReference type="Gene3D" id="3.90.550.10">
    <property type="entry name" value="Spore Coat Polysaccharide Biosynthesis Protein SpsA, Chain A"/>
    <property type="match status" value="1"/>
</dbReference>
<dbReference type="OrthoDB" id="38531at2759"/>
<dbReference type="KEGG" id="pfp:PFL1_04447"/>
<evidence type="ECO:0000259" key="3">
    <source>
        <dbReference type="Pfam" id="PF13632"/>
    </source>
</evidence>
<dbReference type="GeneID" id="19318551"/>
<dbReference type="InterPro" id="IPR057688">
    <property type="entry name" value="DUF7928"/>
</dbReference>
<feature type="transmembrane region" description="Helical" evidence="2">
    <location>
        <begin position="825"/>
        <end position="847"/>
    </location>
</feature>
<dbReference type="AlphaFoldDB" id="A0A061H7Y0"/>